<dbReference type="Proteomes" id="UP000053236">
    <property type="component" value="Unassembled WGS sequence"/>
</dbReference>
<dbReference type="Proteomes" id="UP000054423">
    <property type="component" value="Unassembled WGS sequence"/>
</dbReference>
<evidence type="ECO:0000313" key="2">
    <source>
        <dbReference type="EMBL" id="ETL96055.1"/>
    </source>
</evidence>
<dbReference type="EMBL" id="KI678947">
    <property type="protein sequence ID" value="ETL96055.1"/>
    <property type="molecule type" value="Genomic_DNA"/>
</dbReference>
<evidence type="ECO:0000313" key="1">
    <source>
        <dbReference type="EMBL" id="ETK89479.1"/>
    </source>
</evidence>
<dbReference type="Proteomes" id="UP000054532">
    <property type="component" value="Unassembled WGS sequence"/>
</dbReference>
<dbReference type="EMBL" id="KI685667">
    <property type="protein sequence ID" value="ETK89479.1"/>
    <property type="molecule type" value="Genomic_DNA"/>
</dbReference>
<reference evidence="3" key="3">
    <citation type="submission" date="2013-11" db="EMBL/GenBank/DDBJ databases">
        <title>The Genome Sequence of Phytophthora parasitica IAC_01/95.</title>
        <authorList>
            <consortium name="The Broad Institute Genomics Platform"/>
            <person name="Russ C."/>
            <person name="Tyler B."/>
            <person name="Panabieres F."/>
            <person name="Shan W."/>
            <person name="Tripathy S."/>
            <person name="Grunwald N."/>
            <person name="Machado M."/>
            <person name="Johnson C.S."/>
            <person name="Arredondo F."/>
            <person name="Hong C."/>
            <person name="Coffey M."/>
            <person name="Young S.K."/>
            <person name="Zeng Q."/>
            <person name="Gargeya S."/>
            <person name="Fitzgerald M."/>
            <person name="Abouelleil A."/>
            <person name="Alvarado L."/>
            <person name="Chapman S.B."/>
            <person name="Gainer-Dewar J."/>
            <person name="Goldberg J."/>
            <person name="Griggs A."/>
            <person name="Gujja S."/>
            <person name="Hansen M."/>
            <person name="Howarth C."/>
            <person name="Imamovic A."/>
            <person name="Ireland A."/>
            <person name="Larimer J."/>
            <person name="McCowan C."/>
            <person name="Murphy C."/>
            <person name="Pearson M."/>
            <person name="Poon T.W."/>
            <person name="Priest M."/>
            <person name="Roberts A."/>
            <person name="Saif S."/>
            <person name="Shea T."/>
            <person name="Sykes S."/>
            <person name="Wortman J."/>
            <person name="Nusbaum C."/>
            <person name="Birren B."/>
        </authorList>
    </citation>
    <scope>NUCLEOTIDE SEQUENCE [LARGE SCALE GENOMIC DNA]</scope>
    <source>
        <strain evidence="3">IAC_01/95</strain>
    </source>
</reference>
<name>W2NKV3_PHYNI</name>
<feature type="non-terminal residue" evidence="3">
    <location>
        <position position="1"/>
    </location>
</feature>
<dbReference type="AlphaFoldDB" id="W2NKV3"/>
<gene>
    <name evidence="3" type="ORF">L914_06398</name>
    <name evidence="1" type="ORF">L915_06482</name>
    <name evidence="2" type="ORF">L917_06292</name>
</gene>
<dbReference type="EMBL" id="KI692197">
    <property type="protein sequence ID" value="ETM49236.1"/>
    <property type="molecule type" value="Genomic_DNA"/>
</dbReference>
<proteinExistence type="predicted"/>
<sequence length="41" mass="4118">APIEADNHPSIATAQPANVGKTSVAVPTAGDSVFPAMDKIK</sequence>
<reference evidence="2" key="1">
    <citation type="submission" date="2013-11" db="EMBL/GenBank/DDBJ databases">
        <title>The Genome Sequence of Phytophthora parasitica CHvinca01.</title>
        <authorList>
            <consortium name="The Broad Institute Genomics Platform"/>
            <person name="Russ C."/>
            <person name="Tyler B."/>
            <person name="Panabieres F."/>
            <person name="Shan W."/>
            <person name="Tripathy S."/>
            <person name="Grunwald N."/>
            <person name="Machado M."/>
            <person name="Johnson C.S."/>
            <person name="Arredondo F."/>
            <person name="Hong C."/>
            <person name="Coffey M."/>
            <person name="Young S.K."/>
            <person name="Zeng Q."/>
            <person name="Gargeya S."/>
            <person name="Fitzgerald M."/>
            <person name="Abouelleil A."/>
            <person name="Alvarado L."/>
            <person name="Chapman S.B."/>
            <person name="Gainer-Dewar J."/>
            <person name="Goldberg J."/>
            <person name="Griggs A."/>
            <person name="Gujja S."/>
            <person name="Hansen M."/>
            <person name="Howarth C."/>
            <person name="Imamovic A."/>
            <person name="Ireland A."/>
            <person name="Larimer J."/>
            <person name="McCowan C."/>
            <person name="Murphy C."/>
            <person name="Pearson M."/>
            <person name="Poon T.W."/>
            <person name="Priest M."/>
            <person name="Roberts A."/>
            <person name="Saif S."/>
            <person name="Shea T."/>
            <person name="Sykes S."/>
            <person name="Wortman J."/>
            <person name="Nusbaum C."/>
            <person name="Birren B."/>
        </authorList>
    </citation>
    <scope>NUCLEOTIDE SEQUENCE [LARGE SCALE GENOMIC DNA]</scope>
    <source>
        <strain evidence="2">CHvinca01</strain>
    </source>
</reference>
<evidence type="ECO:0000313" key="3">
    <source>
        <dbReference type="EMBL" id="ETM49236.1"/>
    </source>
</evidence>
<reference evidence="1" key="2">
    <citation type="submission" date="2013-11" db="EMBL/GenBank/DDBJ databases">
        <title>The Genome Sequence of Phytophthora parasitica CJ02B3.</title>
        <authorList>
            <consortium name="The Broad Institute Genomics Platform"/>
            <person name="Russ C."/>
            <person name="Tyler B."/>
            <person name="Panabieres F."/>
            <person name="Shan W."/>
            <person name="Tripathy S."/>
            <person name="Grunwald N."/>
            <person name="Machado M."/>
            <person name="Johnson C.S."/>
            <person name="Arredondo F."/>
            <person name="Hong C."/>
            <person name="Coffey M."/>
            <person name="Young S.K."/>
            <person name="Zeng Q."/>
            <person name="Gargeya S."/>
            <person name="Fitzgerald M."/>
            <person name="Abouelleil A."/>
            <person name="Alvarado L."/>
            <person name="Chapman S.B."/>
            <person name="Gainer-Dewar J."/>
            <person name="Goldberg J."/>
            <person name="Griggs A."/>
            <person name="Gujja S."/>
            <person name="Hansen M."/>
            <person name="Howarth C."/>
            <person name="Imamovic A."/>
            <person name="Ireland A."/>
            <person name="Larimer J."/>
            <person name="McCowan C."/>
            <person name="Murphy C."/>
            <person name="Pearson M."/>
            <person name="Poon T.W."/>
            <person name="Priest M."/>
            <person name="Roberts A."/>
            <person name="Saif S."/>
            <person name="Shea T."/>
            <person name="Sykes S."/>
            <person name="Wortman J."/>
            <person name="Nusbaum C."/>
            <person name="Birren B."/>
        </authorList>
    </citation>
    <scope>NUCLEOTIDE SEQUENCE [LARGE SCALE GENOMIC DNA]</scope>
    <source>
        <strain evidence="1">CJ02B3</strain>
    </source>
</reference>
<accession>W2NKV3</accession>
<protein>
    <submittedName>
        <fullName evidence="3">Uncharacterized protein</fullName>
    </submittedName>
</protein>
<organism evidence="3">
    <name type="scientific">Phytophthora nicotianae</name>
    <name type="common">Potato buckeye rot agent</name>
    <name type="synonym">Phytophthora parasitica</name>
    <dbReference type="NCBI Taxonomy" id="4792"/>
    <lineage>
        <taxon>Eukaryota</taxon>
        <taxon>Sar</taxon>
        <taxon>Stramenopiles</taxon>
        <taxon>Oomycota</taxon>
        <taxon>Peronosporomycetes</taxon>
        <taxon>Peronosporales</taxon>
        <taxon>Peronosporaceae</taxon>
        <taxon>Phytophthora</taxon>
    </lineage>
</organism>